<feature type="compositionally biased region" description="Basic and acidic residues" evidence="1">
    <location>
        <begin position="177"/>
        <end position="190"/>
    </location>
</feature>
<dbReference type="Pfam" id="PF16761">
    <property type="entry name" value="Clr2_transil"/>
    <property type="match status" value="1"/>
</dbReference>
<feature type="compositionally biased region" description="Polar residues" evidence="1">
    <location>
        <begin position="192"/>
        <end position="232"/>
    </location>
</feature>
<evidence type="ECO:0000259" key="2">
    <source>
        <dbReference type="Pfam" id="PF10383"/>
    </source>
</evidence>
<dbReference type="STRING" id="2082308.A0A2K1QTN6"/>
<accession>A0A2K1QTN6</accession>
<feature type="region of interest" description="Disordered" evidence="1">
    <location>
        <begin position="177"/>
        <end position="240"/>
    </location>
</feature>
<dbReference type="InterPro" id="IPR031915">
    <property type="entry name" value="Clr2_N"/>
</dbReference>
<dbReference type="InterPro" id="IPR018839">
    <property type="entry name" value="Tscrpt-silencing_Clr2_C"/>
</dbReference>
<dbReference type="PANTHER" id="PTHR38046">
    <property type="entry name" value="CRYPTIC LOCI REGULATOR 2"/>
    <property type="match status" value="1"/>
</dbReference>
<feature type="region of interest" description="Disordered" evidence="1">
    <location>
        <begin position="443"/>
        <end position="469"/>
    </location>
</feature>
<dbReference type="GO" id="GO:0033553">
    <property type="term" value="C:rDNA heterochromatin"/>
    <property type="evidence" value="ECO:0007669"/>
    <property type="project" value="TreeGrafter"/>
</dbReference>
<keyword evidence="5" id="KW-1185">Reference proteome</keyword>
<comment type="caution">
    <text evidence="4">The sequence shown here is derived from an EMBL/GenBank/DDBJ whole genome shotgun (WGS) entry which is preliminary data.</text>
</comment>
<evidence type="ECO:0000256" key="1">
    <source>
        <dbReference type="SAM" id="MobiDB-lite"/>
    </source>
</evidence>
<dbReference type="GO" id="GO:0031934">
    <property type="term" value="C:mating-type region heterochromatin"/>
    <property type="evidence" value="ECO:0007669"/>
    <property type="project" value="TreeGrafter"/>
</dbReference>
<name>A0A2K1QTN6_9PEZI</name>
<dbReference type="InterPro" id="IPR038986">
    <property type="entry name" value="Clr2"/>
</dbReference>
<dbReference type="EMBL" id="NKHZ01000041">
    <property type="protein sequence ID" value="PNS18379.1"/>
    <property type="molecule type" value="Genomic_DNA"/>
</dbReference>
<feature type="compositionally biased region" description="Low complexity" evidence="1">
    <location>
        <begin position="444"/>
        <end position="458"/>
    </location>
</feature>
<feature type="domain" description="Cryptic loci regulator 2 N-terminal" evidence="3">
    <location>
        <begin position="82"/>
        <end position="165"/>
    </location>
</feature>
<reference evidence="4 5" key="1">
    <citation type="submission" date="2017-06" db="EMBL/GenBank/DDBJ databases">
        <title>Draft genome sequence of a variant of Elsinoe murrayae.</title>
        <authorList>
            <person name="Cheng Q."/>
        </authorList>
    </citation>
    <scope>NUCLEOTIDE SEQUENCE [LARGE SCALE GENOMIC DNA]</scope>
    <source>
        <strain evidence="4 5">CQ-2017a</strain>
    </source>
</reference>
<dbReference type="GO" id="GO:0030466">
    <property type="term" value="P:silent mating-type cassette heterochromatin formation"/>
    <property type="evidence" value="ECO:0007669"/>
    <property type="project" value="TreeGrafter"/>
</dbReference>
<feature type="domain" description="Cryptic loci regulator 2 C-terminal" evidence="2">
    <location>
        <begin position="383"/>
        <end position="502"/>
    </location>
</feature>
<dbReference type="PANTHER" id="PTHR38046:SF1">
    <property type="entry name" value="CRYPTIC LOCI REGULATOR 2"/>
    <property type="match status" value="1"/>
</dbReference>
<dbReference type="Proteomes" id="UP000243797">
    <property type="component" value="Unassembled WGS sequence"/>
</dbReference>
<dbReference type="InParanoid" id="A0A2K1QTN6"/>
<feature type="region of interest" description="Disordered" evidence="1">
    <location>
        <begin position="581"/>
        <end position="601"/>
    </location>
</feature>
<dbReference type="Pfam" id="PF10383">
    <property type="entry name" value="Clr2"/>
    <property type="match status" value="1"/>
</dbReference>
<dbReference type="GO" id="GO:0070824">
    <property type="term" value="C:SHREC complex"/>
    <property type="evidence" value="ECO:0007669"/>
    <property type="project" value="InterPro"/>
</dbReference>
<feature type="compositionally biased region" description="Basic and acidic residues" evidence="1">
    <location>
        <begin position="26"/>
        <end position="40"/>
    </location>
</feature>
<dbReference type="OrthoDB" id="2421327at2759"/>
<feature type="region of interest" description="Disordered" evidence="1">
    <location>
        <begin position="23"/>
        <end position="43"/>
    </location>
</feature>
<evidence type="ECO:0000259" key="3">
    <source>
        <dbReference type="Pfam" id="PF16761"/>
    </source>
</evidence>
<gene>
    <name evidence="4" type="ORF">CAC42_6196</name>
</gene>
<evidence type="ECO:0000313" key="4">
    <source>
        <dbReference type="EMBL" id="PNS18379.1"/>
    </source>
</evidence>
<organism evidence="4 5">
    <name type="scientific">Sphaceloma murrayae</name>
    <dbReference type="NCBI Taxonomy" id="2082308"/>
    <lineage>
        <taxon>Eukaryota</taxon>
        <taxon>Fungi</taxon>
        <taxon>Dikarya</taxon>
        <taxon>Ascomycota</taxon>
        <taxon>Pezizomycotina</taxon>
        <taxon>Dothideomycetes</taxon>
        <taxon>Dothideomycetidae</taxon>
        <taxon>Myriangiales</taxon>
        <taxon>Elsinoaceae</taxon>
        <taxon>Sphaceloma</taxon>
    </lineage>
</organism>
<protein>
    <recommendedName>
        <fullName evidence="6">Cryptic loci regulator 2 N-terminal domain-containing protein</fullName>
    </recommendedName>
</protein>
<dbReference type="AlphaFoldDB" id="A0A2K1QTN6"/>
<sequence length="601" mass="67373">MGRFYPLYVRRSDGKLHVVSRHKLKEKNEPTPDQLDRKPDSNGISDYYREVDIDEQKHLDWRRKLGGMLARDLGQADSEKGYMLVTFPEHYRLYEHVKRAEDETKGIKLAKNHAGGGNERQDAYLYGHPLGRKKRFRSPADFYPHLLWLATDEAGDPDNCACKICCPEEVEEKSLPPIKKEVKQETKPIKQESAQRVPLQSVQRQSLQSEPQVPKKVTQTPKLEQPQTSASPLPNPRNDDQRLDLAYGAFNFRQGELVWYNRGTRWGLGVITRRWLDPTSGPNYEVQPLSHPYSHPQATNIQSETLLRPWLAWSVPNFTHNNLNNVAITFDTADWSGIFSKKYGEGDMEVDGSILAAKAIDLSYTPFDPISTGPSPSGTTTLYNGLYLGAERIWLGEPLRLRVPNLDVLVLHSIAETTQTSAFNNAVLSRSLTLTGDVYSMRQSSSSSSAPDLPSALPQRISEDLKRRNPSTLRSKSYISTYVLISQSATYTPKDIKGRWYEASLLIPIMNGVQSWESDLSRGEVGEMGPKMNSRLDCQRGTAGVTQVVEERKARRVEAFAGAAPAGVRVEEIWEGQGSHMAGQGNGQGGDGLDEFMNLDA</sequence>
<evidence type="ECO:0000313" key="5">
    <source>
        <dbReference type="Proteomes" id="UP000243797"/>
    </source>
</evidence>
<proteinExistence type="predicted"/>
<evidence type="ECO:0008006" key="6">
    <source>
        <dbReference type="Google" id="ProtNLM"/>
    </source>
</evidence>